<reference evidence="7 8" key="1">
    <citation type="submission" date="2019-08" db="EMBL/GenBank/DDBJ databases">
        <title>Microbe sample from Colwellia echini.</title>
        <authorList>
            <person name="Christiansen L."/>
            <person name="Pathiraja D."/>
            <person name="Schultz-Johansen M."/>
            <person name="Choi I.-G."/>
            <person name="Stougaard P."/>
        </authorList>
    </citation>
    <scope>NUCLEOTIDE SEQUENCE [LARGE SCALE GENOMIC DNA]</scope>
    <source>
        <strain evidence="7 8">A3</strain>
    </source>
</reference>
<comment type="similarity">
    <text evidence="2 6">Belongs to the SURF1 family.</text>
</comment>
<evidence type="ECO:0000256" key="6">
    <source>
        <dbReference type="RuleBase" id="RU363076"/>
    </source>
</evidence>
<dbReference type="InterPro" id="IPR002994">
    <property type="entry name" value="Surf1/Shy1"/>
</dbReference>
<dbReference type="PROSITE" id="PS50895">
    <property type="entry name" value="SURF1"/>
    <property type="match status" value="1"/>
</dbReference>
<dbReference type="Proteomes" id="UP000815846">
    <property type="component" value="Unassembled WGS sequence"/>
</dbReference>
<gene>
    <name evidence="7" type="ORF">CWS31_004325</name>
</gene>
<evidence type="ECO:0000256" key="5">
    <source>
        <dbReference type="ARBA" id="ARBA00023136"/>
    </source>
</evidence>
<comment type="subcellular location">
    <subcellularLocation>
        <location evidence="6">Cell membrane</location>
        <topology evidence="6">Multi-pass membrane protein</topology>
    </subcellularLocation>
    <subcellularLocation>
        <location evidence="1">Membrane</location>
    </subcellularLocation>
</comment>
<dbReference type="InterPro" id="IPR045214">
    <property type="entry name" value="Surf1/Surf4"/>
</dbReference>
<evidence type="ECO:0000256" key="2">
    <source>
        <dbReference type="ARBA" id="ARBA00007165"/>
    </source>
</evidence>
<feature type="transmembrane region" description="Helical" evidence="6">
    <location>
        <begin position="230"/>
        <end position="250"/>
    </location>
</feature>
<dbReference type="PANTHER" id="PTHR23427:SF2">
    <property type="entry name" value="SURFEIT LOCUS PROTEIN 1"/>
    <property type="match status" value="1"/>
</dbReference>
<dbReference type="EMBL" id="PJAI02000003">
    <property type="protein sequence ID" value="TYK66572.1"/>
    <property type="molecule type" value="Genomic_DNA"/>
</dbReference>
<name>A0ABY3MZD5_9GAMM</name>
<evidence type="ECO:0000256" key="3">
    <source>
        <dbReference type="ARBA" id="ARBA00022692"/>
    </source>
</evidence>
<keyword evidence="3 6" id="KW-0812">Transmembrane</keyword>
<proteinExistence type="inferred from homology"/>
<protein>
    <recommendedName>
        <fullName evidence="6">SURF1-like protein</fullName>
    </recommendedName>
</protein>
<dbReference type="PANTHER" id="PTHR23427">
    <property type="entry name" value="SURFEIT LOCUS PROTEIN"/>
    <property type="match status" value="1"/>
</dbReference>
<keyword evidence="8" id="KW-1185">Reference proteome</keyword>
<dbReference type="RefSeq" id="WP_101344654.1">
    <property type="nucleotide sequence ID" value="NZ_PJAI02000003.1"/>
</dbReference>
<sequence>MGKRNSLRGNLLSEPLASMLWLALTLIVLIILIKLSLWQYDRGFEKEQRSIRIEQLNQSSPLTLNEVVQLSQAKQFIGKESVNDLPVTVDGDFSGDYLFLLDNQVEERSLGYRVLQVVETSTHAVLVNLGWIPGSINRNILPEVTPLHGQYKFTGHVRVVEQGIMLMDQDFSQPSWPLRVQQIELTKFSALISPLVDKPLLPFVIYVDKNESIGYKKNWHPIVMPAAKHFGYSFQWAALAIAWLVLMVSLRIKTRRQRNINPHKLSSI</sequence>
<accession>A0ABY3MZD5</accession>
<dbReference type="CDD" id="cd06662">
    <property type="entry name" value="SURF1"/>
    <property type="match status" value="1"/>
</dbReference>
<organism evidence="7 8">
    <name type="scientific">Colwellia echini</name>
    <dbReference type="NCBI Taxonomy" id="1982103"/>
    <lineage>
        <taxon>Bacteria</taxon>
        <taxon>Pseudomonadati</taxon>
        <taxon>Pseudomonadota</taxon>
        <taxon>Gammaproteobacteria</taxon>
        <taxon>Alteromonadales</taxon>
        <taxon>Colwelliaceae</taxon>
        <taxon>Colwellia</taxon>
    </lineage>
</organism>
<feature type="transmembrane region" description="Helical" evidence="6">
    <location>
        <begin position="20"/>
        <end position="40"/>
    </location>
</feature>
<keyword evidence="6" id="KW-1003">Cell membrane</keyword>
<comment type="caution">
    <text evidence="7">The sequence shown here is derived from an EMBL/GenBank/DDBJ whole genome shotgun (WGS) entry which is preliminary data.</text>
</comment>
<keyword evidence="5 6" id="KW-0472">Membrane</keyword>
<evidence type="ECO:0000313" key="7">
    <source>
        <dbReference type="EMBL" id="TYK66572.1"/>
    </source>
</evidence>
<evidence type="ECO:0000256" key="1">
    <source>
        <dbReference type="ARBA" id="ARBA00004370"/>
    </source>
</evidence>
<evidence type="ECO:0000313" key="8">
    <source>
        <dbReference type="Proteomes" id="UP000815846"/>
    </source>
</evidence>
<evidence type="ECO:0000256" key="4">
    <source>
        <dbReference type="ARBA" id="ARBA00022989"/>
    </source>
</evidence>
<dbReference type="Pfam" id="PF02104">
    <property type="entry name" value="SURF1"/>
    <property type="match status" value="1"/>
</dbReference>
<keyword evidence="4 6" id="KW-1133">Transmembrane helix</keyword>